<dbReference type="RefSeq" id="WP_311647783.1">
    <property type="nucleotide sequence ID" value="NZ_JAVRFA010000055.1"/>
</dbReference>
<feature type="signal peptide" evidence="1">
    <location>
        <begin position="1"/>
        <end position="21"/>
    </location>
</feature>
<protein>
    <recommendedName>
        <fullName evidence="4">Lipoprotein</fullName>
    </recommendedName>
</protein>
<gene>
    <name evidence="2" type="ORF">RM705_29060</name>
</gene>
<dbReference type="Proteomes" id="UP001183881">
    <property type="component" value="Unassembled WGS sequence"/>
</dbReference>
<keyword evidence="3" id="KW-1185">Reference proteome</keyword>
<name>A0ABU2Q676_9ACTN</name>
<accession>A0ABU2Q676</accession>
<sequence>MRPVRSTAPPTALLLATTLMAVGLTGCSSLSPFHTCEGTEARVKELSVQPVLTSVPPGATVPKDFASVDAECLDDSGDAWLYAERTYAFPGSRQEVVDFYRTTAEADGWHLRSDPVDPDVADTEAGLCFTKGGDGDALMLTVRFTTARQLRIEYDYDAGPEFDSGSGFHIEVGSETDGARTGCWS</sequence>
<keyword evidence="1" id="KW-0732">Signal</keyword>
<proteinExistence type="predicted"/>
<dbReference type="PROSITE" id="PS51257">
    <property type="entry name" value="PROKAR_LIPOPROTEIN"/>
    <property type="match status" value="1"/>
</dbReference>
<organism evidence="2 3">
    <name type="scientific">Streptomyces edwardsiae</name>
    <dbReference type="NCBI Taxonomy" id="3075527"/>
    <lineage>
        <taxon>Bacteria</taxon>
        <taxon>Bacillati</taxon>
        <taxon>Actinomycetota</taxon>
        <taxon>Actinomycetes</taxon>
        <taxon>Kitasatosporales</taxon>
        <taxon>Streptomycetaceae</taxon>
        <taxon>Streptomyces</taxon>
    </lineage>
</organism>
<reference evidence="3" key="1">
    <citation type="submission" date="2023-07" db="EMBL/GenBank/DDBJ databases">
        <title>30 novel species of actinomycetes from the DSMZ collection.</title>
        <authorList>
            <person name="Nouioui I."/>
        </authorList>
    </citation>
    <scope>NUCLEOTIDE SEQUENCE [LARGE SCALE GENOMIC DNA]</scope>
    <source>
        <strain evidence="3">DSM 41636</strain>
    </source>
</reference>
<dbReference type="EMBL" id="JAVRFA010000055">
    <property type="protein sequence ID" value="MDT0398714.1"/>
    <property type="molecule type" value="Genomic_DNA"/>
</dbReference>
<evidence type="ECO:0000313" key="2">
    <source>
        <dbReference type="EMBL" id="MDT0398714.1"/>
    </source>
</evidence>
<evidence type="ECO:0008006" key="4">
    <source>
        <dbReference type="Google" id="ProtNLM"/>
    </source>
</evidence>
<feature type="chain" id="PRO_5047533463" description="Lipoprotein" evidence="1">
    <location>
        <begin position="22"/>
        <end position="185"/>
    </location>
</feature>
<evidence type="ECO:0000256" key="1">
    <source>
        <dbReference type="SAM" id="SignalP"/>
    </source>
</evidence>
<evidence type="ECO:0000313" key="3">
    <source>
        <dbReference type="Proteomes" id="UP001183881"/>
    </source>
</evidence>
<comment type="caution">
    <text evidence="2">The sequence shown here is derived from an EMBL/GenBank/DDBJ whole genome shotgun (WGS) entry which is preliminary data.</text>
</comment>